<keyword evidence="2" id="KW-0812">Transmembrane</keyword>
<keyword evidence="2" id="KW-1133">Transmembrane helix</keyword>
<reference evidence="3 4" key="1">
    <citation type="journal article" date="2014" name="Agronomy (Basel)">
        <title>A Draft Genome Sequence for Ensete ventricosum, the Drought-Tolerant Tree Against Hunger.</title>
        <authorList>
            <person name="Harrison J."/>
            <person name="Moore K.A."/>
            <person name="Paszkiewicz K."/>
            <person name="Jones T."/>
            <person name="Grant M."/>
            <person name="Ambacheew D."/>
            <person name="Muzemil S."/>
            <person name="Studholme D.J."/>
        </authorList>
    </citation>
    <scope>NUCLEOTIDE SEQUENCE [LARGE SCALE GENOMIC DNA]</scope>
</reference>
<feature type="transmembrane region" description="Helical" evidence="2">
    <location>
        <begin position="94"/>
        <end position="116"/>
    </location>
</feature>
<evidence type="ECO:0000256" key="1">
    <source>
        <dbReference type="SAM" id="MobiDB-lite"/>
    </source>
</evidence>
<evidence type="ECO:0000313" key="4">
    <source>
        <dbReference type="Proteomes" id="UP000287651"/>
    </source>
</evidence>
<dbReference type="EMBL" id="AMZH03021370">
    <property type="protein sequence ID" value="RRT38262.1"/>
    <property type="molecule type" value="Genomic_DNA"/>
</dbReference>
<proteinExistence type="predicted"/>
<evidence type="ECO:0000313" key="3">
    <source>
        <dbReference type="EMBL" id="RRT38262.1"/>
    </source>
</evidence>
<organism evidence="3 4">
    <name type="scientific">Ensete ventricosum</name>
    <name type="common">Abyssinian banana</name>
    <name type="synonym">Musa ensete</name>
    <dbReference type="NCBI Taxonomy" id="4639"/>
    <lineage>
        <taxon>Eukaryota</taxon>
        <taxon>Viridiplantae</taxon>
        <taxon>Streptophyta</taxon>
        <taxon>Embryophyta</taxon>
        <taxon>Tracheophyta</taxon>
        <taxon>Spermatophyta</taxon>
        <taxon>Magnoliopsida</taxon>
        <taxon>Liliopsida</taxon>
        <taxon>Zingiberales</taxon>
        <taxon>Musaceae</taxon>
        <taxon>Ensete</taxon>
    </lineage>
</organism>
<feature type="region of interest" description="Disordered" evidence="1">
    <location>
        <begin position="270"/>
        <end position="289"/>
    </location>
</feature>
<accession>A0A426XFL6</accession>
<comment type="caution">
    <text evidence="3">The sequence shown here is derived from an EMBL/GenBank/DDBJ whole genome shotgun (WGS) entry which is preliminary data.</text>
</comment>
<protein>
    <submittedName>
        <fullName evidence="3">Uncharacterized protein</fullName>
    </submittedName>
</protein>
<evidence type="ECO:0000256" key="2">
    <source>
        <dbReference type="SAM" id="Phobius"/>
    </source>
</evidence>
<keyword evidence="2" id="KW-0472">Membrane</keyword>
<sequence>MQLSSSHNLTTRSLIASCSIASIRSRRSRIIASQHRASLPLQPHLQLPLHAATTVARSPLNNRSEQRRRQHSLLHCILPTTAVATIGHSSKQRLYCLLPPLFPVAIFVIMATPMSVVNTTPRTVIARRTNTRYPASPLALLIRCCRPLLVEPSTFVVAPSVAYNPCSRRLSCLAYHSHRGRFPHQCHFLLDPLLLPETTLPASSSNNAPSAIAHSHCDIILAAITILITSSSALCRATSRVAFPSYRSSHTTLSLAAHRQKQAAIFHPCNDQNKATSSPQPLPSSSFADCTNTIAPIPMQQP</sequence>
<gene>
    <name evidence="3" type="ORF">B296_00052420</name>
</gene>
<dbReference type="AlphaFoldDB" id="A0A426XFL6"/>
<name>A0A426XFL6_ENSVE</name>
<dbReference type="Proteomes" id="UP000287651">
    <property type="component" value="Unassembled WGS sequence"/>
</dbReference>